<evidence type="ECO:0000313" key="3">
    <source>
        <dbReference type="Proteomes" id="UP000310597"/>
    </source>
</evidence>
<reference evidence="2 3" key="1">
    <citation type="submission" date="2019-04" db="EMBL/GenBank/DDBJ databases">
        <title>Draft Whole-Genome sequence of the purple photosynthetic bacterium Rhodobacter capsulatus SP108 with an indigenous class A beta-lactamase.</title>
        <authorList>
            <person name="Robertson S."/>
            <person name="Meyer T.E."/>
            <person name="Kyndt J.A."/>
        </authorList>
    </citation>
    <scope>NUCLEOTIDE SEQUENCE [LARGE SCALE GENOMIC DNA]</scope>
    <source>
        <strain evidence="2 3">SP108</strain>
    </source>
</reference>
<gene>
    <name evidence="2" type="ORF">FBT96_15280</name>
</gene>
<dbReference type="InterPro" id="IPR006158">
    <property type="entry name" value="Cobalamin-bd"/>
</dbReference>
<dbReference type="InterPro" id="IPR036724">
    <property type="entry name" value="Cobalamin-bd_sf"/>
</dbReference>
<feature type="domain" description="B12-binding" evidence="1">
    <location>
        <begin position="156"/>
        <end position="276"/>
    </location>
</feature>
<accession>A0A4U1JN15</accession>
<name>A0A4U1JN15_RHOCA</name>
<comment type="caution">
    <text evidence="2">The sequence shown here is derived from an EMBL/GenBank/DDBJ whole genome shotgun (WGS) entry which is preliminary data.</text>
</comment>
<organism evidence="2 3">
    <name type="scientific">Rhodobacter capsulatus</name>
    <name type="common">Rhodopseudomonas capsulata</name>
    <dbReference type="NCBI Taxonomy" id="1061"/>
    <lineage>
        <taxon>Bacteria</taxon>
        <taxon>Pseudomonadati</taxon>
        <taxon>Pseudomonadota</taxon>
        <taxon>Alphaproteobacteria</taxon>
        <taxon>Rhodobacterales</taxon>
        <taxon>Rhodobacter group</taxon>
        <taxon>Rhodobacter</taxon>
    </lineage>
</organism>
<proteinExistence type="predicted"/>
<evidence type="ECO:0000313" key="2">
    <source>
        <dbReference type="EMBL" id="TKD15829.1"/>
    </source>
</evidence>
<dbReference type="EMBL" id="SWJZ01000066">
    <property type="protein sequence ID" value="TKD15829.1"/>
    <property type="molecule type" value="Genomic_DNA"/>
</dbReference>
<dbReference type="PROSITE" id="PS51332">
    <property type="entry name" value="B12_BINDING"/>
    <property type="match status" value="1"/>
</dbReference>
<dbReference type="SUPFAM" id="SSF52242">
    <property type="entry name" value="Cobalamin (vitamin B12)-binding domain"/>
    <property type="match status" value="1"/>
</dbReference>
<dbReference type="Proteomes" id="UP000310597">
    <property type="component" value="Unassembled WGS sequence"/>
</dbReference>
<dbReference type="OrthoDB" id="5498228at2"/>
<dbReference type="GO" id="GO:0046872">
    <property type="term" value="F:metal ion binding"/>
    <property type="evidence" value="ECO:0007669"/>
    <property type="project" value="InterPro"/>
</dbReference>
<evidence type="ECO:0000259" key="1">
    <source>
        <dbReference type="PROSITE" id="PS51332"/>
    </source>
</evidence>
<dbReference type="AlphaFoldDB" id="A0A4U1JN15"/>
<protein>
    <submittedName>
        <fullName evidence="2">Cobalamin B12-binding domain-containing protein</fullName>
    </submittedName>
</protein>
<dbReference type="GO" id="GO:0031419">
    <property type="term" value="F:cobalamin binding"/>
    <property type="evidence" value="ECO:0007669"/>
    <property type="project" value="InterPro"/>
</dbReference>
<sequence>MTHVMFRAPGMGNDPGRRWVSGTRMRDVSVELEHGSTGCLDGFVGLALEAIGRLVARRMNGVTELQTVLVNRMVELATGPELGAMDLLFDEFRAAHVPVEEMATHYIPEAARQIGAAWDSDRIGFAQVTIAISRLQELLHALQTLVTADSVGCANGATVLLIVPPGEQHTLGSLIVAMELRRRGVSVRMLFAPGLSDLSRLMTTTRFDAALITVGSMDRVEICAKLVKTLSSLTKGRMRVAIGGAIVSQRAEALARTGADLVTNDLSLVISEFSLV</sequence>
<dbReference type="Gene3D" id="3.40.50.280">
    <property type="entry name" value="Cobalamin-binding domain"/>
    <property type="match status" value="1"/>
</dbReference>